<dbReference type="RefSeq" id="WP_261966942.1">
    <property type="nucleotide sequence ID" value="NZ_JAHHZF010000001.1"/>
</dbReference>
<dbReference type="InterPro" id="IPR010982">
    <property type="entry name" value="Lambda_DNA-bd_dom_sf"/>
</dbReference>
<proteinExistence type="predicted"/>
<dbReference type="Gene3D" id="1.10.260.40">
    <property type="entry name" value="lambda repressor-like DNA-binding domains"/>
    <property type="match status" value="1"/>
</dbReference>
<reference evidence="1 2" key="1">
    <citation type="submission" date="2021-06" db="EMBL/GenBank/DDBJ databases">
        <authorList>
            <person name="Grouzdev D.S."/>
            <person name="Koziaeva V."/>
        </authorList>
    </citation>
    <scope>NUCLEOTIDE SEQUENCE [LARGE SCALE GENOMIC DNA]</scope>
    <source>
        <strain evidence="1 2">22</strain>
    </source>
</reference>
<name>A0A947D0U2_9HYPH</name>
<dbReference type="AlphaFoldDB" id="A0A947D0U2"/>
<organism evidence="1 2">
    <name type="scientific">Prosthecodimorpha staleyi</name>
    <dbReference type="NCBI Taxonomy" id="2840188"/>
    <lineage>
        <taxon>Bacteria</taxon>
        <taxon>Pseudomonadati</taxon>
        <taxon>Pseudomonadota</taxon>
        <taxon>Alphaproteobacteria</taxon>
        <taxon>Hyphomicrobiales</taxon>
        <taxon>Ancalomicrobiaceae</taxon>
        <taxon>Prosthecodimorpha</taxon>
    </lineage>
</organism>
<protein>
    <submittedName>
        <fullName evidence="1">Helix-turn-helix domain-containing protein</fullName>
    </submittedName>
</protein>
<comment type="caution">
    <text evidence="1">The sequence shown here is derived from an EMBL/GenBank/DDBJ whole genome shotgun (WGS) entry which is preliminary data.</text>
</comment>
<accession>A0A947D0U2</accession>
<dbReference type="SUPFAM" id="SSF47413">
    <property type="entry name" value="lambda repressor-like DNA-binding domains"/>
    <property type="match status" value="1"/>
</dbReference>
<keyword evidence="2" id="KW-1185">Reference proteome</keyword>
<dbReference type="Proteomes" id="UP000766595">
    <property type="component" value="Unassembled WGS sequence"/>
</dbReference>
<evidence type="ECO:0000313" key="1">
    <source>
        <dbReference type="EMBL" id="MBT9288264.1"/>
    </source>
</evidence>
<gene>
    <name evidence="1" type="ORF">KL771_02305</name>
</gene>
<evidence type="ECO:0000313" key="2">
    <source>
        <dbReference type="Proteomes" id="UP000766595"/>
    </source>
</evidence>
<dbReference type="EMBL" id="JAHHZF010000001">
    <property type="protein sequence ID" value="MBT9288264.1"/>
    <property type="molecule type" value="Genomic_DNA"/>
</dbReference>
<sequence>MTTIKNPNHGSSLEDFLKEDGNLEAATAIAVKRVIAWQLQREMEKQKLTKSAMAKMMQTSRVQLDRVLNPDDGNVTLETLQRAARAVGKELRLELA</sequence>
<dbReference type="GO" id="GO:0003677">
    <property type="term" value="F:DNA binding"/>
    <property type="evidence" value="ECO:0007669"/>
    <property type="project" value="InterPro"/>
</dbReference>